<evidence type="ECO:0000256" key="7">
    <source>
        <dbReference type="ARBA" id="ARBA00023136"/>
    </source>
</evidence>
<organism evidence="11 12">
    <name type="scientific">Stegodyphus mimosarum</name>
    <name type="common">African social velvet spider</name>
    <dbReference type="NCBI Taxonomy" id="407821"/>
    <lineage>
        <taxon>Eukaryota</taxon>
        <taxon>Metazoa</taxon>
        <taxon>Ecdysozoa</taxon>
        <taxon>Arthropoda</taxon>
        <taxon>Chelicerata</taxon>
        <taxon>Arachnida</taxon>
        <taxon>Araneae</taxon>
        <taxon>Araneomorphae</taxon>
        <taxon>Entelegynae</taxon>
        <taxon>Eresoidea</taxon>
        <taxon>Eresidae</taxon>
        <taxon>Stegodyphus</taxon>
    </lineage>
</organism>
<evidence type="ECO:0000256" key="2">
    <source>
        <dbReference type="ARBA" id="ARBA00009643"/>
    </source>
</evidence>
<protein>
    <submittedName>
        <fullName evidence="11">Transmembrane protein 59-like protein</fullName>
    </submittedName>
</protein>
<proteinExistence type="inferred from homology"/>
<dbReference type="PANTHER" id="PTHR28652">
    <property type="entry name" value="TRANSMEMBRANE PROTEIN 59-LIKE PROTEIN"/>
    <property type="match status" value="1"/>
</dbReference>
<dbReference type="AlphaFoldDB" id="A0A087T2I8"/>
<evidence type="ECO:0000256" key="4">
    <source>
        <dbReference type="ARBA" id="ARBA00022729"/>
    </source>
</evidence>
<evidence type="ECO:0000313" key="11">
    <source>
        <dbReference type="EMBL" id="KFM59327.1"/>
    </source>
</evidence>
<keyword evidence="3 9" id="KW-0812">Transmembrane</keyword>
<comment type="similarity">
    <text evidence="2">Belongs to the TMEM59 family.</text>
</comment>
<keyword evidence="8" id="KW-0325">Glycoprotein</keyword>
<feature type="signal peptide" evidence="10">
    <location>
        <begin position="1"/>
        <end position="22"/>
    </location>
</feature>
<keyword evidence="7 9" id="KW-0472">Membrane</keyword>
<dbReference type="OMA" id="IPCENPC"/>
<dbReference type="GO" id="GO:0000139">
    <property type="term" value="C:Golgi membrane"/>
    <property type="evidence" value="ECO:0007669"/>
    <property type="project" value="UniProtKB-SubCell"/>
</dbReference>
<dbReference type="STRING" id="407821.A0A087T2I8"/>
<keyword evidence="6" id="KW-0333">Golgi apparatus</keyword>
<dbReference type="EMBL" id="KK113091">
    <property type="protein sequence ID" value="KFM59327.1"/>
    <property type="molecule type" value="Genomic_DNA"/>
</dbReference>
<dbReference type="InterPro" id="IPR022065">
    <property type="entry name" value="Uncharacterised_TMEM59"/>
</dbReference>
<evidence type="ECO:0000256" key="5">
    <source>
        <dbReference type="ARBA" id="ARBA00022989"/>
    </source>
</evidence>
<dbReference type="Proteomes" id="UP000054359">
    <property type="component" value="Unassembled WGS sequence"/>
</dbReference>
<evidence type="ECO:0000256" key="3">
    <source>
        <dbReference type="ARBA" id="ARBA00022692"/>
    </source>
</evidence>
<feature type="chain" id="PRO_5001829248" evidence="10">
    <location>
        <begin position="23"/>
        <end position="273"/>
    </location>
</feature>
<feature type="non-terminal residue" evidence="11">
    <location>
        <position position="273"/>
    </location>
</feature>
<dbReference type="Pfam" id="PF12280">
    <property type="entry name" value="BSMAP"/>
    <property type="match status" value="2"/>
</dbReference>
<evidence type="ECO:0000256" key="6">
    <source>
        <dbReference type="ARBA" id="ARBA00023034"/>
    </source>
</evidence>
<sequence>MLNFRCVIIGVLCSFLSQSVSSEVFEQFFNEPIPCENPCDKSFSESSPELRKACAEGCRLYTVIELAKSLSDKNKTLGLCISACAEAFINETSTDACSYGCHQNATSKPKDDTQTLHLLTPLIYVKSAYNTMAHYMRQFISTSWTVYVQEDSGKMVILQTSPNVIESSEYSHSRDNSNSFKNYPSWQEEKLDWMDCISHQSGIPRWLLVIVLFGFILALLWLCCATAVTAPNHYLTSAAKKKNVGYVLLCEPNHDLKPSPPLVNCDEEAPPLP</sequence>
<gene>
    <name evidence="11" type="ORF">X975_05684</name>
</gene>
<keyword evidence="12" id="KW-1185">Reference proteome</keyword>
<keyword evidence="4 10" id="KW-0732">Signal</keyword>
<name>A0A087T2I8_STEMI</name>
<keyword evidence="5 9" id="KW-1133">Transmembrane helix</keyword>
<dbReference type="OrthoDB" id="6371519at2759"/>
<dbReference type="PANTHER" id="PTHR28652:SF2">
    <property type="entry name" value="TRANSMEMBRANE PROTEIN 59-LIKE PROTEIN"/>
    <property type="match status" value="1"/>
</dbReference>
<feature type="transmembrane region" description="Helical" evidence="9">
    <location>
        <begin position="206"/>
        <end position="230"/>
    </location>
</feature>
<evidence type="ECO:0000256" key="1">
    <source>
        <dbReference type="ARBA" id="ARBA00004614"/>
    </source>
</evidence>
<evidence type="ECO:0000256" key="8">
    <source>
        <dbReference type="ARBA" id="ARBA00023180"/>
    </source>
</evidence>
<comment type="subcellular location">
    <subcellularLocation>
        <location evidence="1">Golgi apparatus membrane</location>
        <topology evidence="1">Single-pass type I membrane protein</topology>
    </subcellularLocation>
</comment>
<accession>A0A087T2I8</accession>
<reference evidence="11 12" key="1">
    <citation type="submission" date="2013-11" db="EMBL/GenBank/DDBJ databases">
        <title>Genome sequencing of Stegodyphus mimosarum.</title>
        <authorList>
            <person name="Bechsgaard J."/>
        </authorList>
    </citation>
    <scope>NUCLEOTIDE SEQUENCE [LARGE SCALE GENOMIC DNA]</scope>
</reference>
<evidence type="ECO:0000256" key="10">
    <source>
        <dbReference type="SAM" id="SignalP"/>
    </source>
</evidence>
<evidence type="ECO:0000256" key="9">
    <source>
        <dbReference type="SAM" id="Phobius"/>
    </source>
</evidence>
<evidence type="ECO:0000313" key="12">
    <source>
        <dbReference type="Proteomes" id="UP000054359"/>
    </source>
</evidence>